<dbReference type="EMBL" id="JAUTXT010000018">
    <property type="protein sequence ID" value="KAK3674732.1"/>
    <property type="molecule type" value="Genomic_DNA"/>
</dbReference>
<dbReference type="Proteomes" id="UP001274830">
    <property type="component" value="Unassembled WGS sequence"/>
</dbReference>
<organism evidence="3 4">
    <name type="scientific">Recurvomyces mirabilis</name>
    <dbReference type="NCBI Taxonomy" id="574656"/>
    <lineage>
        <taxon>Eukaryota</taxon>
        <taxon>Fungi</taxon>
        <taxon>Dikarya</taxon>
        <taxon>Ascomycota</taxon>
        <taxon>Pezizomycotina</taxon>
        <taxon>Dothideomycetes</taxon>
        <taxon>Dothideomycetidae</taxon>
        <taxon>Mycosphaerellales</taxon>
        <taxon>Teratosphaeriaceae</taxon>
        <taxon>Recurvomyces</taxon>
    </lineage>
</organism>
<dbReference type="AlphaFoldDB" id="A0AAE0WN00"/>
<dbReference type="Gene3D" id="3.10.180.10">
    <property type="entry name" value="2,3-Dihydroxybiphenyl 1,2-Dioxygenase, domain 1"/>
    <property type="match status" value="1"/>
</dbReference>
<dbReference type="PANTHER" id="PTHR40265:SF1">
    <property type="entry name" value="GLYOXALASE-LIKE DOMAIN-CONTAINING PROTEIN"/>
    <property type="match status" value="1"/>
</dbReference>
<evidence type="ECO:0000313" key="3">
    <source>
        <dbReference type="EMBL" id="KAK3674732.1"/>
    </source>
</evidence>
<dbReference type="PANTHER" id="PTHR40265">
    <property type="entry name" value="BLL2707 PROTEIN"/>
    <property type="match status" value="1"/>
</dbReference>
<keyword evidence="4" id="KW-1185">Reference proteome</keyword>
<accession>A0AAE0WN00</accession>
<feature type="region of interest" description="Disordered" evidence="1">
    <location>
        <begin position="106"/>
        <end position="125"/>
    </location>
</feature>
<sequence length="270" mass="29891">MPDSSLPTQFDHVIILLPYKDIIDPPKWVTDNFTVSPGGRHSDGKTENRLLIFKDGTYLELIAFIDDDPDKRKGHWWDKPCGIVDFALTTQKDFDYDGLQERLRESGSGISYAPPQEGGRRTPDGKELKWKVTFPKGAERGEVPFWCHDVTDRERRVPIHDGKTDHPCHAVGLFGLHIKTASSKVEHLESAMVAITESKASEDGHFAVGAPAVTEVITDNWVAISKLASDSADKRSLLELTLRTPGRHGVPPIRQDIATGSVVIGFDGSE</sequence>
<evidence type="ECO:0000259" key="2">
    <source>
        <dbReference type="Pfam" id="PF13468"/>
    </source>
</evidence>
<dbReference type="Pfam" id="PF13468">
    <property type="entry name" value="Glyoxalase_3"/>
    <property type="match status" value="1"/>
</dbReference>
<gene>
    <name evidence="3" type="ORF">LTR78_005454</name>
</gene>
<protein>
    <recommendedName>
        <fullName evidence="2">Glyoxalase-like domain-containing protein</fullName>
    </recommendedName>
</protein>
<feature type="domain" description="Glyoxalase-like" evidence="2">
    <location>
        <begin position="10"/>
        <end position="183"/>
    </location>
</feature>
<dbReference type="InterPro" id="IPR029068">
    <property type="entry name" value="Glyas_Bleomycin-R_OHBP_Dase"/>
</dbReference>
<dbReference type="SUPFAM" id="SSF54593">
    <property type="entry name" value="Glyoxalase/Bleomycin resistance protein/Dihydroxybiphenyl dioxygenase"/>
    <property type="match status" value="1"/>
</dbReference>
<dbReference type="InterPro" id="IPR025870">
    <property type="entry name" value="Glyoxalase-like_dom"/>
</dbReference>
<proteinExistence type="predicted"/>
<comment type="caution">
    <text evidence="3">The sequence shown here is derived from an EMBL/GenBank/DDBJ whole genome shotgun (WGS) entry which is preliminary data.</text>
</comment>
<reference evidence="3" key="1">
    <citation type="submission" date="2023-07" db="EMBL/GenBank/DDBJ databases">
        <title>Black Yeasts Isolated from many extreme environments.</title>
        <authorList>
            <person name="Coleine C."/>
            <person name="Stajich J.E."/>
            <person name="Selbmann L."/>
        </authorList>
    </citation>
    <scope>NUCLEOTIDE SEQUENCE</scope>
    <source>
        <strain evidence="3">CCFEE 5485</strain>
    </source>
</reference>
<evidence type="ECO:0000256" key="1">
    <source>
        <dbReference type="SAM" id="MobiDB-lite"/>
    </source>
</evidence>
<name>A0AAE0WN00_9PEZI</name>
<evidence type="ECO:0000313" key="4">
    <source>
        <dbReference type="Proteomes" id="UP001274830"/>
    </source>
</evidence>